<dbReference type="InterPro" id="IPR002881">
    <property type="entry name" value="DUF58"/>
</dbReference>
<gene>
    <name evidence="3" type="ORF">AOC36_00655</name>
</gene>
<feature type="transmembrane region" description="Helical" evidence="1">
    <location>
        <begin position="7"/>
        <end position="26"/>
    </location>
</feature>
<dbReference type="PANTHER" id="PTHR34351">
    <property type="entry name" value="SLR1927 PROTEIN-RELATED"/>
    <property type="match status" value="1"/>
</dbReference>
<evidence type="ECO:0000313" key="3">
    <source>
        <dbReference type="EMBL" id="AMC92554.1"/>
    </source>
</evidence>
<feature type="transmembrane region" description="Helical" evidence="1">
    <location>
        <begin position="32"/>
        <end position="55"/>
    </location>
</feature>
<dbReference type="Proteomes" id="UP000063781">
    <property type="component" value="Chromosome"/>
</dbReference>
<keyword evidence="1" id="KW-0812">Transmembrane</keyword>
<dbReference type="STRING" id="1514105.AOC36_00655"/>
<dbReference type="RefSeq" id="WP_067629955.1">
    <property type="nucleotide sequence ID" value="NZ_CP013213.1"/>
</dbReference>
<dbReference type="KEGG" id="erl:AOC36_00655"/>
<protein>
    <recommendedName>
        <fullName evidence="2">DUF58 domain-containing protein</fullName>
    </recommendedName>
</protein>
<reference evidence="3 4" key="1">
    <citation type="submission" date="2015-10" db="EMBL/GenBank/DDBJ databases">
        <title>Erysipelothrix larvae sp. LV19 isolated from the larval gut of the rhinoceros beetle, Trypoxylus dichotomus.</title>
        <authorList>
            <person name="Lim S."/>
            <person name="Kim B.-C."/>
        </authorList>
    </citation>
    <scope>NUCLEOTIDE SEQUENCE [LARGE SCALE GENOMIC DNA]</scope>
    <source>
        <strain evidence="3 4">LV19</strain>
    </source>
</reference>
<evidence type="ECO:0000259" key="2">
    <source>
        <dbReference type="Pfam" id="PF01882"/>
    </source>
</evidence>
<evidence type="ECO:0000256" key="1">
    <source>
        <dbReference type="SAM" id="Phobius"/>
    </source>
</evidence>
<accession>A0A0X8GY41</accession>
<dbReference type="PANTHER" id="PTHR34351:SF2">
    <property type="entry name" value="DUF58 DOMAIN-CONTAINING PROTEIN"/>
    <property type="match status" value="1"/>
</dbReference>
<organism evidence="3 4">
    <name type="scientific">Erysipelothrix larvae</name>
    <dbReference type="NCBI Taxonomy" id="1514105"/>
    <lineage>
        <taxon>Bacteria</taxon>
        <taxon>Bacillati</taxon>
        <taxon>Bacillota</taxon>
        <taxon>Erysipelotrichia</taxon>
        <taxon>Erysipelotrichales</taxon>
        <taxon>Erysipelotrichaceae</taxon>
        <taxon>Erysipelothrix</taxon>
    </lineage>
</organism>
<dbReference type="OrthoDB" id="9778037at2"/>
<proteinExistence type="predicted"/>
<name>A0A0X8GY41_9FIRM</name>
<keyword evidence="1" id="KW-0472">Membrane</keyword>
<keyword evidence="1" id="KW-1133">Transmembrane helix</keyword>
<sequence length="342" mass="40006">MKLSAQIRNSIVFLAWCFLVVFAFTFNNHSNWILLFFITTLMIALVIMLFLPINISMEGLSKEMTLTHKETLEVRIYTRTHVRFRFLNIQLNTKVNNMLIQSELKMLPTKKHEILAVKTHILNRGIYEMNSLQLNVRDFIGLMERRVIDDTLKDLIICPEINKSGPFVADYLDRKFNIQAPYKNRETFDVKLIREYNPGDRMNRIDWKLSSKTNTLIYREYEHENDKPVIFIFVAADDANAEWMLSLFYTLDVNCFNGTTLQFGLLGNEYIPNPINRDYAELKMCDDFDVGSVRHDAILFSPKRLNLIQNTAQIYCDKQLVVFEQNGVLDIIGEFDESGELK</sequence>
<dbReference type="Pfam" id="PF01882">
    <property type="entry name" value="DUF58"/>
    <property type="match status" value="1"/>
</dbReference>
<dbReference type="AlphaFoldDB" id="A0A0X8GY41"/>
<feature type="domain" description="DUF58" evidence="2">
    <location>
        <begin position="193"/>
        <end position="231"/>
    </location>
</feature>
<evidence type="ECO:0000313" key="4">
    <source>
        <dbReference type="Proteomes" id="UP000063781"/>
    </source>
</evidence>
<keyword evidence="4" id="KW-1185">Reference proteome</keyword>
<dbReference type="EMBL" id="CP013213">
    <property type="protein sequence ID" value="AMC92554.1"/>
    <property type="molecule type" value="Genomic_DNA"/>
</dbReference>